<evidence type="ECO:0000313" key="1">
    <source>
        <dbReference type="EMBL" id="PMD34070.1"/>
    </source>
</evidence>
<dbReference type="Proteomes" id="UP000235786">
    <property type="component" value="Unassembled WGS sequence"/>
</dbReference>
<evidence type="ECO:0000313" key="2">
    <source>
        <dbReference type="Proteomes" id="UP000235786"/>
    </source>
</evidence>
<protein>
    <submittedName>
        <fullName evidence="1">Uncharacterized protein</fullName>
    </submittedName>
</protein>
<gene>
    <name evidence="1" type="ORF">L207DRAFT_517299</name>
</gene>
<dbReference type="EMBL" id="KZ613954">
    <property type="protein sequence ID" value="PMD34070.1"/>
    <property type="molecule type" value="Genomic_DNA"/>
</dbReference>
<dbReference type="OrthoDB" id="3549011at2759"/>
<accession>A0A2J6R6C5</accession>
<dbReference type="AlphaFoldDB" id="A0A2J6R6C5"/>
<reference evidence="1 2" key="1">
    <citation type="submission" date="2016-04" db="EMBL/GenBank/DDBJ databases">
        <title>A degradative enzymes factory behind the ericoid mycorrhizal symbiosis.</title>
        <authorList>
            <consortium name="DOE Joint Genome Institute"/>
            <person name="Martino E."/>
            <person name="Morin E."/>
            <person name="Grelet G."/>
            <person name="Kuo A."/>
            <person name="Kohler A."/>
            <person name="Daghino S."/>
            <person name="Barry K."/>
            <person name="Choi C."/>
            <person name="Cichocki N."/>
            <person name="Clum A."/>
            <person name="Copeland A."/>
            <person name="Hainaut M."/>
            <person name="Haridas S."/>
            <person name="Labutti K."/>
            <person name="Lindquist E."/>
            <person name="Lipzen A."/>
            <person name="Khouja H.-R."/>
            <person name="Murat C."/>
            <person name="Ohm R."/>
            <person name="Olson A."/>
            <person name="Spatafora J."/>
            <person name="Veneault-Fourrey C."/>
            <person name="Henrissat B."/>
            <person name="Grigoriev I."/>
            <person name="Martin F."/>
            <person name="Perotto S."/>
        </authorList>
    </citation>
    <scope>NUCLEOTIDE SEQUENCE [LARGE SCALE GENOMIC DNA]</scope>
    <source>
        <strain evidence="1 2">F</strain>
    </source>
</reference>
<proteinExistence type="predicted"/>
<name>A0A2J6R6C5_HYAVF</name>
<keyword evidence="2" id="KW-1185">Reference proteome</keyword>
<sequence length="290" mass="33014">MEYFREIGMDPYLSLPYLALPSVTHFTGYLMGGGVLDTENRVLPATDFYPRVLYRYPKEKDPKFRISDLRIVHSALGNHSFRNLLGCFEAVRRLEYNFDYNMIRPNYECREVHVDFAPSELRDAIAHLADSLEELSITQENYRDPQHPTLDPGMMALADFTNLKKLEAPEIVLVGTGSVVRHLDTPYTEEQIQNFLSVFPSSFEYLAIKHCDNAIVDPVLALFDGKLPSALKNVRPESSGDAAAKPQFEKGQFLLGRALERGLGLTFHVSPITRLQCGFCEEYETRIQEL</sequence>
<organism evidence="1 2">
    <name type="scientific">Hyaloscypha variabilis (strain UAMH 11265 / GT02V1 / F)</name>
    <name type="common">Meliniomyces variabilis</name>
    <dbReference type="NCBI Taxonomy" id="1149755"/>
    <lineage>
        <taxon>Eukaryota</taxon>
        <taxon>Fungi</taxon>
        <taxon>Dikarya</taxon>
        <taxon>Ascomycota</taxon>
        <taxon>Pezizomycotina</taxon>
        <taxon>Leotiomycetes</taxon>
        <taxon>Helotiales</taxon>
        <taxon>Hyaloscyphaceae</taxon>
        <taxon>Hyaloscypha</taxon>
        <taxon>Hyaloscypha variabilis</taxon>
    </lineage>
</organism>